<accession>A0A545VT41</accession>
<evidence type="ECO:0000313" key="7">
    <source>
        <dbReference type="EMBL" id="TQV92948.1"/>
    </source>
</evidence>
<evidence type="ECO:0000313" key="8">
    <source>
        <dbReference type="Proteomes" id="UP000315783"/>
    </source>
</evidence>
<keyword evidence="2" id="KW-0645">Protease</keyword>
<dbReference type="GO" id="GO:0008239">
    <property type="term" value="F:dipeptidyl-peptidase activity"/>
    <property type="evidence" value="ECO:0007669"/>
    <property type="project" value="TreeGrafter"/>
</dbReference>
<evidence type="ECO:0000256" key="6">
    <source>
        <dbReference type="SAM" id="SignalP"/>
    </source>
</evidence>
<evidence type="ECO:0000256" key="2">
    <source>
        <dbReference type="ARBA" id="ARBA00022670"/>
    </source>
</evidence>
<sequence>MCRFLAAALAGVALVASVSAAGTRGRPVRPALEKVSDAAYCYGLYPRGTPCPIQNGTFDQLIDHDNPSLGTFKQRYWVNAEFYAGPGSPVVLTGPGEEAADVMVWYTTNYTLDGTFAQEIKGASIVLEHRYWGESSPFDKMTTKNMRYLTLDNAMRDTIYFARNAKLPFDLDGSSHPDKAPWVFSGGSYPGALAGWINKLYPGTFWAYHAVSAVVQPIADYWQYYAPIEAAMPRNCSKDMKLAIKYIDDRLSSGDQARKDALKEKFGFPGLEDDDFGWALADGLQSWQGTQFTSKNIPLFQMCDYIEGVAGGGNGSSAAAPIPDENGVGKCAAAAGLARWFREVRVPGNCAKNWGSYWKGDHNTVACWDTHNMSSPFFTDRSVRNQWNLQWQWMSCNEPFQQWQGSFPGDTGLVSRHVTTQSLRDQCERFFPDEDGYSYGLKRGRTTEQIVERTGGWNHVNSTRLVHVNGEYDPWLPESVSSNFRPGGPLKSTPEVPVFVVPKAAHCPDLVMANTLSNDALHEITQNVIGIITSWVEDFYEEKGIPQPGF</sequence>
<gene>
    <name evidence="7" type="ORF">IF1G_08251</name>
</gene>
<dbReference type="SUPFAM" id="SSF53474">
    <property type="entry name" value="alpha/beta-Hydrolases"/>
    <property type="match status" value="1"/>
</dbReference>
<comment type="similarity">
    <text evidence="1">Belongs to the peptidase S28 family.</text>
</comment>
<keyword evidence="4" id="KW-0378">Hydrolase</keyword>
<evidence type="ECO:0000256" key="3">
    <source>
        <dbReference type="ARBA" id="ARBA00022729"/>
    </source>
</evidence>
<dbReference type="FunFam" id="3.40.50.1820:FF:000165">
    <property type="entry name" value="Serine peptidase, putative"/>
    <property type="match status" value="1"/>
</dbReference>
<dbReference type="AlphaFoldDB" id="A0A545VT41"/>
<keyword evidence="3 6" id="KW-0732">Signal</keyword>
<feature type="chain" id="PRO_5021889902" evidence="6">
    <location>
        <begin position="21"/>
        <end position="550"/>
    </location>
</feature>
<evidence type="ECO:0000256" key="1">
    <source>
        <dbReference type="ARBA" id="ARBA00011079"/>
    </source>
</evidence>
<dbReference type="InterPro" id="IPR008758">
    <property type="entry name" value="Peptidase_S28"/>
</dbReference>
<dbReference type="Proteomes" id="UP000315783">
    <property type="component" value="Unassembled WGS sequence"/>
</dbReference>
<evidence type="ECO:0000256" key="5">
    <source>
        <dbReference type="ARBA" id="ARBA00023180"/>
    </source>
</evidence>
<evidence type="ECO:0000256" key="4">
    <source>
        <dbReference type="ARBA" id="ARBA00022801"/>
    </source>
</evidence>
<dbReference type="GO" id="GO:0070008">
    <property type="term" value="F:serine-type exopeptidase activity"/>
    <property type="evidence" value="ECO:0007669"/>
    <property type="project" value="InterPro"/>
</dbReference>
<dbReference type="OrthoDB" id="1735038at2759"/>
<dbReference type="EMBL" id="SPUK01000013">
    <property type="protein sequence ID" value="TQV92948.1"/>
    <property type="molecule type" value="Genomic_DNA"/>
</dbReference>
<organism evidence="7 8">
    <name type="scientific">Cordyceps javanica</name>
    <dbReference type="NCBI Taxonomy" id="43265"/>
    <lineage>
        <taxon>Eukaryota</taxon>
        <taxon>Fungi</taxon>
        <taxon>Dikarya</taxon>
        <taxon>Ascomycota</taxon>
        <taxon>Pezizomycotina</taxon>
        <taxon>Sordariomycetes</taxon>
        <taxon>Hypocreomycetidae</taxon>
        <taxon>Hypocreales</taxon>
        <taxon>Cordycipitaceae</taxon>
        <taxon>Cordyceps</taxon>
    </lineage>
</organism>
<dbReference type="InterPro" id="IPR029058">
    <property type="entry name" value="AB_hydrolase_fold"/>
</dbReference>
<dbReference type="PANTHER" id="PTHR11010:SF23">
    <property type="entry name" value="SERINE PEPTIDASE"/>
    <property type="match status" value="1"/>
</dbReference>
<dbReference type="PANTHER" id="PTHR11010">
    <property type="entry name" value="PROTEASE S28 PRO-X CARBOXYPEPTIDASE-RELATED"/>
    <property type="match status" value="1"/>
</dbReference>
<feature type="signal peptide" evidence="6">
    <location>
        <begin position="1"/>
        <end position="20"/>
    </location>
</feature>
<dbReference type="Pfam" id="PF05577">
    <property type="entry name" value="Peptidase_S28"/>
    <property type="match status" value="1"/>
</dbReference>
<reference evidence="7 8" key="1">
    <citation type="journal article" date="2019" name="Appl. Microbiol. Biotechnol.">
        <title>Genome sequence of Isaria javanica and comparative genome analysis insights into family S53 peptidase evolution in fungal entomopathogens.</title>
        <authorList>
            <person name="Lin R."/>
            <person name="Zhang X."/>
            <person name="Xin B."/>
            <person name="Zou M."/>
            <person name="Gao Y."/>
            <person name="Qin F."/>
            <person name="Hu Q."/>
            <person name="Xie B."/>
            <person name="Cheng X."/>
        </authorList>
    </citation>
    <scope>NUCLEOTIDE SEQUENCE [LARGE SCALE GENOMIC DNA]</scope>
    <source>
        <strain evidence="7 8">IJ1G</strain>
    </source>
</reference>
<dbReference type="Gene3D" id="3.40.50.1820">
    <property type="entry name" value="alpha/beta hydrolase"/>
    <property type="match status" value="2"/>
</dbReference>
<keyword evidence="5" id="KW-0325">Glycoprotein</keyword>
<dbReference type="GO" id="GO:0006508">
    <property type="term" value="P:proteolysis"/>
    <property type="evidence" value="ECO:0007669"/>
    <property type="project" value="UniProtKB-KW"/>
</dbReference>
<proteinExistence type="inferred from homology"/>
<keyword evidence="8" id="KW-1185">Reference proteome</keyword>
<name>A0A545VT41_9HYPO</name>
<comment type="caution">
    <text evidence="7">The sequence shown here is derived from an EMBL/GenBank/DDBJ whole genome shotgun (WGS) entry which is preliminary data.</text>
</comment>
<protein>
    <submittedName>
        <fullName evidence="7">Serine peptidase</fullName>
    </submittedName>
</protein>